<protein>
    <submittedName>
        <fullName evidence="2">Uncharacterized protein</fullName>
    </submittedName>
</protein>
<evidence type="ECO:0000256" key="1">
    <source>
        <dbReference type="SAM" id="Phobius"/>
    </source>
</evidence>
<proteinExistence type="predicted"/>
<sequence>MKEEDPVHVSLEFGIGLILMWTISIFTFNLSEPLFPSLFSSYFETSVSSISVRCGFALLEAYIICFAWNSNIAMLVITQLTTYFATFWVAQLKIDVKNVRNLNRFAMIHRELQLLVVQYNECFATPTTIILFIAFVSQCATNYGVFQLLGKISNGAWATCFYLMVTGTRNLFHLHTMLAFPYLTSEETKEEWQKNLADGRLWNNFVRDRKWFRKCVRSCPALKIYQGSYRHFQRDSGIEFVDSVIDKTVSVLLY</sequence>
<evidence type="ECO:0000313" key="3">
    <source>
        <dbReference type="Proteomes" id="UP001642540"/>
    </source>
</evidence>
<keyword evidence="1" id="KW-1133">Transmembrane helix</keyword>
<comment type="caution">
    <text evidence="2">The sequence shown here is derived from an EMBL/GenBank/DDBJ whole genome shotgun (WGS) entry which is preliminary data.</text>
</comment>
<evidence type="ECO:0000313" key="2">
    <source>
        <dbReference type="EMBL" id="CAL8076255.1"/>
    </source>
</evidence>
<keyword evidence="1" id="KW-0812">Transmembrane</keyword>
<organism evidence="2 3">
    <name type="scientific">Orchesella dallaii</name>
    <dbReference type="NCBI Taxonomy" id="48710"/>
    <lineage>
        <taxon>Eukaryota</taxon>
        <taxon>Metazoa</taxon>
        <taxon>Ecdysozoa</taxon>
        <taxon>Arthropoda</taxon>
        <taxon>Hexapoda</taxon>
        <taxon>Collembola</taxon>
        <taxon>Entomobryomorpha</taxon>
        <taxon>Entomobryoidea</taxon>
        <taxon>Orchesellidae</taxon>
        <taxon>Orchesellinae</taxon>
        <taxon>Orchesella</taxon>
    </lineage>
</organism>
<accession>A0ABP1PVZ1</accession>
<keyword evidence="3" id="KW-1185">Reference proteome</keyword>
<feature type="transmembrane region" description="Helical" evidence="1">
    <location>
        <begin position="7"/>
        <end position="30"/>
    </location>
</feature>
<dbReference type="Proteomes" id="UP001642540">
    <property type="component" value="Unassembled WGS sequence"/>
</dbReference>
<keyword evidence="1" id="KW-0472">Membrane</keyword>
<reference evidence="2 3" key="1">
    <citation type="submission" date="2024-08" db="EMBL/GenBank/DDBJ databases">
        <authorList>
            <person name="Cucini C."/>
            <person name="Frati F."/>
        </authorList>
    </citation>
    <scope>NUCLEOTIDE SEQUENCE [LARGE SCALE GENOMIC DNA]</scope>
</reference>
<feature type="transmembrane region" description="Helical" evidence="1">
    <location>
        <begin position="50"/>
        <end position="68"/>
    </location>
</feature>
<name>A0ABP1PVZ1_9HEXA</name>
<dbReference type="EMBL" id="CAXLJM020000011">
    <property type="protein sequence ID" value="CAL8076255.1"/>
    <property type="molecule type" value="Genomic_DNA"/>
</dbReference>
<gene>
    <name evidence="2" type="ORF">ODALV1_LOCUS3410</name>
</gene>